<gene>
    <name evidence="2" type="ORF">TNIN_176301</name>
</gene>
<dbReference type="AlphaFoldDB" id="A0A8X7C3A6"/>
<proteinExistence type="predicted"/>
<protein>
    <submittedName>
        <fullName evidence="2">Uncharacterized protein</fullName>
    </submittedName>
</protein>
<dbReference type="OrthoDB" id="6433554at2759"/>
<evidence type="ECO:0000313" key="2">
    <source>
        <dbReference type="EMBL" id="GFY53910.1"/>
    </source>
</evidence>
<accession>A0A8X7C3A6</accession>
<dbReference type="EMBL" id="BMAV01009554">
    <property type="protein sequence ID" value="GFY53910.1"/>
    <property type="molecule type" value="Genomic_DNA"/>
</dbReference>
<reference evidence="2" key="1">
    <citation type="submission" date="2020-08" db="EMBL/GenBank/DDBJ databases">
        <title>Multicomponent nature underlies the extraordinary mechanical properties of spider dragline silk.</title>
        <authorList>
            <person name="Kono N."/>
            <person name="Nakamura H."/>
            <person name="Mori M."/>
            <person name="Yoshida Y."/>
            <person name="Ohtoshi R."/>
            <person name="Malay A.D."/>
            <person name="Moran D.A.P."/>
            <person name="Tomita M."/>
            <person name="Numata K."/>
            <person name="Arakawa K."/>
        </authorList>
    </citation>
    <scope>NUCLEOTIDE SEQUENCE</scope>
</reference>
<name>A0A8X7C3A6_9ARAC</name>
<dbReference type="PANTHER" id="PTHR47272">
    <property type="entry name" value="DDE_TNP_1_7 DOMAIN-CONTAINING PROTEIN"/>
    <property type="match status" value="1"/>
</dbReference>
<comment type="caution">
    <text evidence="2">The sequence shown here is derived from an EMBL/GenBank/DDBJ whole genome shotgun (WGS) entry which is preliminary data.</text>
</comment>
<dbReference type="PANTHER" id="PTHR47272:SF2">
    <property type="entry name" value="PIGGYBAC TRANSPOSABLE ELEMENT-DERIVED PROTEIN 3-LIKE"/>
    <property type="match status" value="1"/>
</dbReference>
<feature type="compositionally biased region" description="Basic and acidic residues" evidence="1">
    <location>
        <begin position="109"/>
        <end position="162"/>
    </location>
</feature>
<feature type="region of interest" description="Disordered" evidence="1">
    <location>
        <begin position="78"/>
        <end position="162"/>
    </location>
</feature>
<keyword evidence="3" id="KW-1185">Reference proteome</keyword>
<evidence type="ECO:0000313" key="3">
    <source>
        <dbReference type="Proteomes" id="UP000886998"/>
    </source>
</evidence>
<dbReference type="Proteomes" id="UP000886998">
    <property type="component" value="Unassembled WGS sequence"/>
</dbReference>
<sequence>MTTWGHRSSDRAISFYRMKFLTKKWTVQIILHMIDFTMSSTWLAYRNNMTELGEPKNYILYYFSFRLSIANTLMHGLLKKPSSSPSLAEDENDEPPSNHTVLFNDDDDHGAHDGDHGDDPHDGRDDGGDHDVRDGHDDGGDRDVHDGRGGGHGDHDDDVLRQ</sequence>
<organism evidence="2 3">
    <name type="scientific">Trichonephila inaurata madagascariensis</name>
    <dbReference type="NCBI Taxonomy" id="2747483"/>
    <lineage>
        <taxon>Eukaryota</taxon>
        <taxon>Metazoa</taxon>
        <taxon>Ecdysozoa</taxon>
        <taxon>Arthropoda</taxon>
        <taxon>Chelicerata</taxon>
        <taxon>Arachnida</taxon>
        <taxon>Araneae</taxon>
        <taxon>Araneomorphae</taxon>
        <taxon>Entelegynae</taxon>
        <taxon>Araneoidea</taxon>
        <taxon>Nephilidae</taxon>
        <taxon>Trichonephila</taxon>
        <taxon>Trichonephila inaurata</taxon>
    </lineage>
</organism>
<evidence type="ECO:0000256" key="1">
    <source>
        <dbReference type="SAM" id="MobiDB-lite"/>
    </source>
</evidence>